<evidence type="ECO:0000313" key="1">
    <source>
        <dbReference type="EMBL" id="HGG00459.1"/>
    </source>
</evidence>
<sequence length="86" mass="9645">MLTNYIASAMKKAKYELLEDGSFYGEITECPGVWGNAATLELCREDLQDALEGWIILGLRLGHRFPVIDGNVIRKITKFGGRNRLS</sequence>
<comment type="caution">
    <text evidence="1">The sequence shown here is derived from an EMBL/GenBank/DDBJ whole genome shotgun (WGS) entry which is preliminary data.</text>
</comment>
<proteinExistence type="predicted"/>
<dbReference type="SUPFAM" id="SSF143100">
    <property type="entry name" value="TTHA1013/TTHA0281-like"/>
    <property type="match status" value="1"/>
</dbReference>
<dbReference type="EMBL" id="DSPX01000070">
    <property type="protein sequence ID" value="HGG00459.1"/>
    <property type="molecule type" value="Genomic_DNA"/>
</dbReference>
<dbReference type="AlphaFoldDB" id="A0A7C3VGH2"/>
<accession>A0A7C3VGH2</accession>
<reference evidence="1" key="1">
    <citation type="journal article" date="2020" name="mSystems">
        <title>Genome- and Community-Level Interaction Insights into Carbon Utilization and Element Cycling Functions of Hydrothermarchaeota in Hydrothermal Sediment.</title>
        <authorList>
            <person name="Zhou Z."/>
            <person name="Liu Y."/>
            <person name="Xu W."/>
            <person name="Pan J."/>
            <person name="Luo Z.H."/>
            <person name="Li M."/>
        </authorList>
    </citation>
    <scope>NUCLEOTIDE SEQUENCE [LARGE SCALE GENOMIC DNA]</scope>
    <source>
        <strain evidence="1">SpSt-374</strain>
    </source>
</reference>
<protein>
    <submittedName>
        <fullName evidence="1">Type II toxin-antitoxin system HicB family antitoxin</fullName>
    </submittedName>
</protein>
<name>A0A7C3VGH2_9CYAN</name>
<dbReference type="Gene3D" id="3.30.160.250">
    <property type="match status" value="1"/>
</dbReference>
<gene>
    <name evidence="1" type="ORF">ENR15_07365</name>
</gene>
<dbReference type="InterPro" id="IPR049389">
    <property type="entry name" value="TTHA0281-like"/>
</dbReference>
<dbReference type="Pfam" id="PF21748">
    <property type="entry name" value="UPF0150"/>
    <property type="match status" value="1"/>
</dbReference>
<dbReference type="InterPro" id="IPR035069">
    <property type="entry name" value="TTHA1013/TTHA0281-like"/>
</dbReference>
<organism evidence="1">
    <name type="scientific">Planktothricoides sp. SpSt-374</name>
    <dbReference type="NCBI Taxonomy" id="2282167"/>
    <lineage>
        <taxon>Bacteria</taxon>
        <taxon>Bacillati</taxon>
        <taxon>Cyanobacteriota</taxon>
        <taxon>Cyanophyceae</taxon>
        <taxon>Oscillatoriophycideae</taxon>
        <taxon>Oscillatoriales</taxon>
        <taxon>Oscillatoriaceae</taxon>
        <taxon>Planktothricoides</taxon>
    </lineage>
</organism>